<dbReference type="SUPFAM" id="SSF57997">
    <property type="entry name" value="Tropomyosin"/>
    <property type="match status" value="1"/>
</dbReference>
<evidence type="ECO:0000256" key="3">
    <source>
        <dbReference type="ARBA" id="ARBA00022723"/>
    </source>
</evidence>
<proteinExistence type="predicted"/>
<keyword evidence="4" id="KW-0378">Hydrolase</keyword>
<keyword evidence="7" id="KW-0175">Coiled coil</keyword>
<evidence type="ECO:0000256" key="4">
    <source>
        <dbReference type="ARBA" id="ARBA00022801"/>
    </source>
</evidence>
<evidence type="ECO:0000256" key="7">
    <source>
        <dbReference type="SAM" id="Coils"/>
    </source>
</evidence>
<evidence type="ECO:0000256" key="1">
    <source>
        <dbReference type="ARBA" id="ARBA00001947"/>
    </source>
</evidence>
<comment type="cofactor">
    <cofactor evidence="1">
        <name>Zn(2+)</name>
        <dbReference type="ChEBI" id="CHEBI:29105"/>
    </cofactor>
</comment>
<protein>
    <recommendedName>
        <fullName evidence="9">M23ase beta-sheet core domain-containing protein</fullName>
    </recommendedName>
</protein>
<sequence length="421" mass="45967">MRYFPGALLFCATRRRLVALAATLVVATGAVAVPLANADDLHDKQSQVRRDIKHAESDLDEASAGMRRAAARLAAAKAELSTARAHLDDVRARLKTAKERDAEMAQRLVEAQQRLDAAQVALAEGQARAEAQRTMVRDTVSSLYEQGDPQLIAFSNLLQAGSTEELTRREALNESIVGREAQVYGELEDAEQELAARENEVQAATDQVAAERQAAADNLAEMKKLTREAEAAERSVRALVADREDAQRQAKAESKRAKATLAKLRDREERIRQQIIEEQRRAGGGITADPGGFLLPPVTGPVTSPYGYRIHPIYGYWGLHNGTDFGVSCGEGMRAAGTGVVTQRYWSDVYGNRLYVSLGSVNGKNLTVVYNHASGYRVDVGDRVQRGDIVGYVGDTGWSTGCHLHFMVLVNGTPVDPENWL</sequence>
<gene>
    <name evidence="10" type="ORF">GCM10022215_19440</name>
</gene>
<dbReference type="InterPro" id="IPR016047">
    <property type="entry name" value="M23ase_b-sheet_dom"/>
</dbReference>
<dbReference type="RefSeq" id="WP_344733153.1">
    <property type="nucleotide sequence ID" value="NZ_BAAAZH010000013.1"/>
</dbReference>
<evidence type="ECO:0000313" key="10">
    <source>
        <dbReference type="EMBL" id="GAA4118171.1"/>
    </source>
</evidence>
<dbReference type="InterPro" id="IPR011055">
    <property type="entry name" value="Dup_hybrid_motif"/>
</dbReference>
<reference evidence="11" key="1">
    <citation type="journal article" date="2019" name="Int. J. Syst. Evol. Microbiol.">
        <title>The Global Catalogue of Microorganisms (GCM) 10K type strain sequencing project: providing services to taxonomists for standard genome sequencing and annotation.</title>
        <authorList>
            <consortium name="The Broad Institute Genomics Platform"/>
            <consortium name="The Broad Institute Genome Sequencing Center for Infectious Disease"/>
            <person name="Wu L."/>
            <person name="Ma J."/>
        </authorList>
    </citation>
    <scope>NUCLEOTIDE SEQUENCE [LARGE SCALE GENOMIC DNA]</scope>
    <source>
        <strain evidence="11">JCM 16703</strain>
    </source>
</reference>
<accession>A0ABP7XI06</accession>
<dbReference type="Gene3D" id="1.20.120.330">
    <property type="entry name" value="Nucleotidyltransferases domain 2"/>
    <property type="match status" value="1"/>
</dbReference>
<evidence type="ECO:0000313" key="11">
    <source>
        <dbReference type="Proteomes" id="UP001501495"/>
    </source>
</evidence>
<keyword evidence="6" id="KW-0482">Metalloprotease</keyword>
<dbReference type="PANTHER" id="PTHR21666">
    <property type="entry name" value="PEPTIDASE-RELATED"/>
    <property type="match status" value="1"/>
</dbReference>
<evidence type="ECO:0000259" key="9">
    <source>
        <dbReference type="Pfam" id="PF01551"/>
    </source>
</evidence>
<name>A0ABP7XI06_9ACTN</name>
<keyword evidence="5" id="KW-0862">Zinc</keyword>
<dbReference type="InterPro" id="IPR050570">
    <property type="entry name" value="Cell_wall_metabolism_enzyme"/>
</dbReference>
<dbReference type="CDD" id="cd12797">
    <property type="entry name" value="M23_peptidase"/>
    <property type="match status" value="1"/>
</dbReference>
<comment type="caution">
    <text evidence="10">The sequence shown here is derived from an EMBL/GenBank/DDBJ whole genome shotgun (WGS) entry which is preliminary data.</text>
</comment>
<dbReference type="Pfam" id="PF01551">
    <property type="entry name" value="Peptidase_M23"/>
    <property type="match status" value="1"/>
</dbReference>
<evidence type="ECO:0000256" key="6">
    <source>
        <dbReference type="ARBA" id="ARBA00023049"/>
    </source>
</evidence>
<evidence type="ECO:0000256" key="8">
    <source>
        <dbReference type="SAM" id="SignalP"/>
    </source>
</evidence>
<evidence type="ECO:0000256" key="2">
    <source>
        <dbReference type="ARBA" id="ARBA00022670"/>
    </source>
</evidence>
<feature type="domain" description="M23ase beta-sheet core" evidence="9">
    <location>
        <begin position="319"/>
        <end position="417"/>
    </location>
</feature>
<organism evidence="10 11">
    <name type="scientific">Nocardioides fonticola</name>
    <dbReference type="NCBI Taxonomy" id="450363"/>
    <lineage>
        <taxon>Bacteria</taxon>
        <taxon>Bacillati</taxon>
        <taxon>Actinomycetota</taxon>
        <taxon>Actinomycetes</taxon>
        <taxon>Propionibacteriales</taxon>
        <taxon>Nocardioidaceae</taxon>
        <taxon>Nocardioides</taxon>
    </lineage>
</organism>
<dbReference type="Proteomes" id="UP001501495">
    <property type="component" value="Unassembled WGS sequence"/>
</dbReference>
<dbReference type="SUPFAM" id="SSF51261">
    <property type="entry name" value="Duplicated hybrid motif"/>
    <property type="match status" value="1"/>
</dbReference>
<dbReference type="Gene3D" id="2.70.70.10">
    <property type="entry name" value="Glucose Permease (Domain IIA)"/>
    <property type="match status" value="1"/>
</dbReference>
<keyword evidence="3" id="KW-0479">Metal-binding</keyword>
<feature type="signal peptide" evidence="8">
    <location>
        <begin position="1"/>
        <end position="32"/>
    </location>
</feature>
<feature type="coiled-coil region" evidence="7">
    <location>
        <begin position="59"/>
        <end position="128"/>
    </location>
</feature>
<evidence type="ECO:0000256" key="5">
    <source>
        <dbReference type="ARBA" id="ARBA00022833"/>
    </source>
</evidence>
<keyword evidence="8" id="KW-0732">Signal</keyword>
<feature type="coiled-coil region" evidence="7">
    <location>
        <begin position="180"/>
        <end position="281"/>
    </location>
</feature>
<dbReference type="EMBL" id="BAAAZH010000013">
    <property type="protein sequence ID" value="GAA4118171.1"/>
    <property type="molecule type" value="Genomic_DNA"/>
</dbReference>
<keyword evidence="2" id="KW-0645">Protease</keyword>
<feature type="chain" id="PRO_5047201437" description="M23ase beta-sheet core domain-containing protein" evidence="8">
    <location>
        <begin position="33"/>
        <end position="421"/>
    </location>
</feature>
<dbReference type="PANTHER" id="PTHR21666:SF288">
    <property type="entry name" value="CELL DIVISION PROTEIN YTFB"/>
    <property type="match status" value="1"/>
</dbReference>
<keyword evidence="11" id="KW-1185">Reference proteome</keyword>